<proteinExistence type="predicted"/>
<organism evidence="1 2">
    <name type="scientific">Prosthecobacter dejongeii</name>
    <dbReference type="NCBI Taxonomy" id="48465"/>
    <lineage>
        <taxon>Bacteria</taxon>
        <taxon>Pseudomonadati</taxon>
        <taxon>Verrucomicrobiota</taxon>
        <taxon>Verrucomicrobiia</taxon>
        <taxon>Verrucomicrobiales</taxon>
        <taxon>Verrucomicrobiaceae</taxon>
        <taxon>Prosthecobacter</taxon>
    </lineage>
</organism>
<evidence type="ECO:0000313" key="2">
    <source>
        <dbReference type="Proteomes" id="UP000534294"/>
    </source>
</evidence>
<evidence type="ECO:0000313" key="1">
    <source>
        <dbReference type="EMBL" id="MBB5037470.1"/>
    </source>
</evidence>
<name>A0A7W7YKA5_9BACT</name>
<accession>A0A7W7YKA5</accession>
<keyword evidence="2" id="KW-1185">Reference proteome</keyword>
<protein>
    <submittedName>
        <fullName evidence="1">Uncharacterized protein</fullName>
    </submittedName>
</protein>
<sequence length="116" mass="13504">MTWKATLLLAITPFLTSCFELRQIQAETASLLQEKQEVDRLIPLYDQHIEYYRTQLPPTTVAKIGLNTDPFYPPLSEHVQKVEAELLDLKVNMASRNTYLQMLREESSRLHTLNNE</sequence>
<comment type="caution">
    <text evidence="1">The sequence shown here is derived from an EMBL/GenBank/DDBJ whole genome shotgun (WGS) entry which is preliminary data.</text>
</comment>
<dbReference type="AlphaFoldDB" id="A0A7W7YKA5"/>
<gene>
    <name evidence="1" type="ORF">HNQ64_001719</name>
</gene>
<dbReference type="Proteomes" id="UP000534294">
    <property type="component" value="Unassembled WGS sequence"/>
</dbReference>
<dbReference type="PROSITE" id="PS51257">
    <property type="entry name" value="PROKAR_LIPOPROTEIN"/>
    <property type="match status" value="1"/>
</dbReference>
<dbReference type="RefSeq" id="WP_184207415.1">
    <property type="nucleotide sequence ID" value="NZ_JACHIF010000003.1"/>
</dbReference>
<reference evidence="1 2" key="1">
    <citation type="submission" date="2020-08" db="EMBL/GenBank/DDBJ databases">
        <title>Genomic Encyclopedia of Type Strains, Phase IV (KMG-IV): sequencing the most valuable type-strain genomes for metagenomic binning, comparative biology and taxonomic classification.</title>
        <authorList>
            <person name="Goeker M."/>
        </authorList>
    </citation>
    <scope>NUCLEOTIDE SEQUENCE [LARGE SCALE GENOMIC DNA]</scope>
    <source>
        <strain evidence="1 2">DSM 12251</strain>
    </source>
</reference>
<dbReference type="EMBL" id="JACHIF010000003">
    <property type="protein sequence ID" value="MBB5037470.1"/>
    <property type="molecule type" value="Genomic_DNA"/>
</dbReference>